<comment type="subcellular location">
    <subcellularLocation>
        <location evidence="13">Cell membrane</location>
        <topology evidence="13">Multi-pass membrane protein</topology>
    </subcellularLocation>
    <subcellularLocation>
        <location evidence="1">Membrane</location>
        <topology evidence="1">Multi-pass membrane protein</topology>
    </subcellularLocation>
</comment>
<protein>
    <recommendedName>
        <fullName evidence="13">Plasma membrane ATPase</fullName>
        <ecNumber evidence="13">7.1.2.1</ecNumber>
    </recommendedName>
</protein>
<evidence type="ECO:0000256" key="11">
    <source>
        <dbReference type="ARBA" id="ARBA00023136"/>
    </source>
</evidence>
<dbReference type="InterPro" id="IPR008250">
    <property type="entry name" value="ATPase_P-typ_transduc_dom_A_sf"/>
</dbReference>
<feature type="transmembrane region" description="Helical" evidence="13">
    <location>
        <begin position="175"/>
        <end position="201"/>
    </location>
</feature>
<accession>A0ABQ9AR08</accession>
<evidence type="ECO:0000256" key="6">
    <source>
        <dbReference type="ARBA" id="ARBA00022840"/>
    </source>
</evidence>
<sequence length="869" mass="95345">MWNPLSWVMEAAALMAIVLANGDGRPPDWQDFVGIVVLLLINSTISFIEENNAGNAAAALMAGLAPKTKVLRDGRWSEQDAAILVPGDIISIKLGDIIPADARLLEGDPLKIDQSALTGESLPVTKNPSDEVFSGSTCKQGEIEAVVIATGVHTFFGKAAHLVDSTNQVGHFQKVLTAIGNFCICSIAIGIIIEIIVMYPIQKRKYRDGIDNLLVLLIGGIPIAMPTVLSVTMAIGSHRLSQQGAITKRMTAIEEMAGMDVLCSDKTGTLTLNKLTVDTNLIEVFAKGVEKEHVMLLAARASRTENQDAIDAAIVGMLADPKEARAGIREVHFLPFNPVDKRTALTYIDNNGNWHRASKGAPEQILTLCNCKEDVKRKAHSVIDKFAERGLRSLAVAKQEVPEKSKDATGAPWQFVGLLPLFDPPRHDSAETIRRALHLGVNVKMITGDQLAIAKETGRRLGMGTNMYPSSSLLGQDKDASMAALPVDELIEKADGFAGVFPEHKYEIVKRLQERKHICGMTGDGVNDAPALKKADIGIAVADATDAARSASDIVLTEPGLSVIISAVLTSRAIFQRMKNYTIYAVSITIRIVFGFMFIALIWKFDFAPFMVLIIAILNDGTIMTISKDRVKPSPQPDSWKLKEIFSTGVVLGGYLALMTVLFFWIMKDTDFFSDKFGVRSLRDSKYEMMAALYLQVSIVSQALIFVTRSRSWSFIERPGLLLVSAFVVAQLMATLIAVYANWGFAHIKGCGWGWAGVIWVFSLVTYVPLDLLKFAIRYILSGKAWDNLLENKTAFTTKKDYGKEEREAQWATAQRTLHGLQPAQSSNVFSDKNSYRELSEIAEQAKRRAEMARYGDESGDRKVVLVFV</sequence>
<evidence type="ECO:0000256" key="12">
    <source>
        <dbReference type="ARBA" id="ARBA00048122"/>
    </source>
</evidence>
<dbReference type="CDD" id="cd02076">
    <property type="entry name" value="P-type_ATPase_H"/>
    <property type="match status" value="1"/>
</dbReference>
<keyword evidence="10 13" id="KW-0406">Ion transport</keyword>
<feature type="transmembrane region" description="Helical" evidence="13">
    <location>
        <begin position="646"/>
        <end position="667"/>
    </location>
</feature>
<evidence type="ECO:0000256" key="5">
    <source>
        <dbReference type="ARBA" id="ARBA00022781"/>
    </source>
</evidence>
<reference evidence="16" key="2">
    <citation type="journal article" date="2023" name="Int. J. Mol. Sci.">
        <title>De Novo Assembly and Annotation of 11 Diverse Shrub Willow (Salix) Genomes Reveals Novel Gene Organization in Sex-Linked Regions.</title>
        <authorList>
            <person name="Hyden B."/>
            <person name="Feng K."/>
            <person name="Yates T.B."/>
            <person name="Jawdy S."/>
            <person name="Cereghino C."/>
            <person name="Smart L.B."/>
            <person name="Muchero W."/>
        </authorList>
    </citation>
    <scope>NUCLEOTIDE SEQUENCE</scope>
    <source>
        <tissue evidence="16">Shoot tip</tissue>
    </source>
</reference>
<evidence type="ECO:0000256" key="7">
    <source>
        <dbReference type="ARBA" id="ARBA00022842"/>
    </source>
</evidence>
<dbReference type="SUPFAM" id="SSF56784">
    <property type="entry name" value="HAD-like"/>
    <property type="match status" value="1"/>
</dbReference>
<dbReference type="SUPFAM" id="SSF81653">
    <property type="entry name" value="Calcium ATPase, transduction domain A"/>
    <property type="match status" value="1"/>
</dbReference>
<feature type="transmembrane region" description="Helical" evidence="13">
    <location>
        <begin position="720"/>
        <end position="741"/>
    </location>
</feature>
<dbReference type="InterPro" id="IPR023299">
    <property type="entry name" value="ATPase_P-typ_cyto_dom_N"/>
</dbReference>
<dbReference type="NCBIfam" id="TIGR01494">
    <property type="entry name" value="ATPase_P-type"/>
    <property type="match status" value="2"/>
</dbReference>
<dbReference type="Gene3D" id="3.40.1110.10">
    <property type="entry name" value="Calcium-transporting ATPase, cytoplasmic domain N"/>
    <property type="match status" value="1"/>
</dbReference>
<dbReference type="PROSITE" id="PS00154">
    <property type="entry name" value="ATPASE_E1_E2"/>
    <property type="match status" value="1"/>
</dbReference>
<proteinExistence type="inferred from homology"/>
<dbReference type="PANTHER" id="PTHR42861">
    <property type="entry name" value="CALCIUM-TRANSPORTING ATPASE"/>
    <property type="match status" value="1"/>
</dbReference>
<dbReference type="Pfam" id="PF00122">
    <property type="entry name" value="E1-E2_ATPase"/>
    <property type="match status" value="1"/>
</dbReference>
<dbReference type="InterPro" id="IPR006534">
    <property type="entry name" value="P-type_ATPase_IIIA"/>
</dbReference>
<keyword evidence="17" id="KW-1185">Reference proteome</keyword>
<feature type="transmembrane region" description="Helical" evidence="13">
    <location>
        <begin position="607"/>
        <end position="626"/>
    </location>
</feature>
<dbReference type="SFLD" id="SFLDS00003">
    <property type="entry name" value="Haloacid_Dehalogenase"/>
    <property type="match status" value="1"/>
</dbReference>
<evidence type="ECO:0000256" key="4">
    <source>
        <dbReference type="ARBA" id="ARBA00022741"/>
    </source>
</evidence>
<evidence type="ECO:0000259" key="15">
    <source>
        <dbReference type="Pfam" id="PF00122"/>
    </source>
</evidence>
<dbReference type="InterPro" id="IPR059000">
    <property type="entry name" value="ATPase_P-type_domA"/>
</dbReference>
<evidence type="ECO:0000256" key="13">
    <source>
        <dbReference type="RuleBase" id="RU362083"/>
    </source>
</evidence>
<evidence type="ECO:0000256" key="14">
    <source>
        <dbReference type="SAM" id="SignalP"/>
    </source>
</evidence>
<keyword evidence="9 13" id="KW-1133">Transmembrane helix</keyword>
<dbReference type="InterPro" id="IPR036412">
    <property type="entry name" value="HAD-like_sf"/>
</dbReference>
<keyword evidence="5 13" id="KW-0375">Hydrogen ion transport</keyword>
<feature type="chain" id="PRO_5046104597" description="Plasma membrane ATPase" evidence="14">
    <location>
        <begin position="21"/>
        <end position="869"/>
    </location>
</feature>
<comment type="similarity">
    <text evidence="2 13">Belongs to the cation transport ATPase (P-type) (TC 3.A.3) family. Type IIIA subfamily.</text>
</comment>
<evidence type="ECO:0000256" key="8">
    <source>
        <dbReference type="ARBA" id="ARBA00022967"/>
    </source>
</evidence>
<keyword evidence="8 13" id="KW-1278">Translocase</keyword>
<evidence type="ECO:0000313" key="17">
    <source>
        <dbReference type="Proteomes" id="UP001141253"/>
    </source>
</evidence>
<evidence type="ECO:0000256" key="3">
    <source>
        <dbReference type="ARBA" id="ARBA00022692"/>
    </source>
</evidence>
<dbReference type="InterPro" id="IPR018303">
    <property type="entry name" value="ATPase_P-typ_P_site"/>
</dbReference>
<keyword evidence="4 13" id="KW-0547">Nucleotide-binding</keyword>
<dbReference type="Pfam" id="PF00702">
    <property type="entry name" value="Hydrolase"/>
    <property type="match status" value="1"/>
</dbReference>
<name>A0ABQ9AR08_9ROSI</name>
<feature type="transmembrane region" description="Helical" evidence="13">
    <location>
        <begin position="581"/>
        <end position="601"/>
    </location>
</feature>
<evidence type="ECO:0000256" key="2">
    <source>
        <dbReference type="ARBA" id="ARBA00008804"/>
    </source>
</evidence>
<organism evidence="16 17">
    <name type="scientific">Salix suchowensis</name>
    <dbReference type="NCBI Taxonomy" id="1278906"/>
    <lineage>
        <taxon>Eukaryota</taxon>
        <taxon>Viridiplantae</taxon>
        <taxon>Streptophyta</taxon>
        <taxon>Embryophyta</taxon>
        <taxon>Tracheophyta</taxon>
        <taxon>Spermatophyta</taxon>
        <taxon>Magnoliopsida</taxon>
        <taxon>eudicotyledons</taxon>
        <taxon>Gunneridae</taxon>
        <taxon>Pentapetalae</taxon>
        <taxon>rosids</taxon>
        <taxon>fabids</taxon>
        <taxon>Malpighiales</taxon>
        <taxon>Salicaceae</taxon>
        <taxon>Saliceae</taxon>
        <taxon>Salix</taxon>
    </lineage>
</organism>
<evidence type="ECO:0000256" key="10">
    <source>
        <dbReference type="ARBA" id="ARBA00023065"/>
    </source>
</evidence>
<gene>
    <name evidence="16" type="ORF">OIU77_005447</name>
</gene>
<keyword evidence="7 13" id="KW-0460">Magnesium</keyword>
<dbReference type="PRINTS" id="PR00120">
    <property type="entry name" value="HATPASE"/>
</dbReference>
<comment type="catalytic activity">
    <reaction evidence="12 13">
        <text>ATP + H2O + H(+)(in) = ADP + phosphate + 2 H(+)(out)</text>
        <dbReference type="Rhea" id="RHEA:20852"/>
        <dbReference type="ChEBI" id="CHEBI:15377"/>
        <dbReference type="ChEBI" id="CHEBI:15378"/>
        <dbReference type="ChEBI" id="CHEBI:30616"/>
        <dbReference type="ChEBI" id="CHEBI:43474"/>
        <dbReference type="ChEBI" id="CHEBI:456216"/>
        <dbReference type="EC" id="7.1.2.1"/>
    </reaction>
</comment>
<dbReference type="SFLD" id="SFLDG00002">
    <property type="entry name" value="C1.7:_P-type_atpase_like"/>
    <property type="match status" value="1"/>
</dbReference>
<feature type="transmembrane region" description="Helical" evidence="13">
    <location>
        <begin position="753"/>
        <end position="773"/>
    </location>
</feature>
<evidence type="ECO:0000313" key="16">
    <source>
        <dbReference type="EMBL" id="KAJ6354849.1"/>
    </source>
</evidence>
<dbReference type="EMBL" id="JAPFFI010000017">
    <property type="protein sequence ID" value="KAJ6354849.1"/>
    <property type="molecule type" value="Genomic_DNA"/>
</dbReference>
<keyword evidence="11 13" id="KW-0472">Membrane</keyword>
<feature type="signal peptide" evidence="14">
    <location>
        <begin position="1"/>
        <end position="20"/>
    </location>
</feature>
<dbReference type="Gene3D" id="3.40.50.1000">
    <property type="entry name" value="HAD superfamily/HAD-like"/>
    <property type="match status" value="1"/>
</dbReference>
<reference evidence="16" key="1">
    <citation type="submission" date="2022-10" db="EMBL/GenBank/DDBJ databases">
        <authorList>
            <person name="Hyden B.L."/>
            <person name="Feng K."/>
            <person name="Yates T."/>
            <person name="Jawdy S."/>
            <person name="Smart L.B."/>
            <person name="Muchero W."/>
        </authorList>
    </citation>
    <scope>NUCLEOTIDE SEQUENCE</scope>
    <source>
        <tissue evidence="16">Shoot tip</tissue>
    </source>
</reference>
<dbReference type="NCBIfam" id="TIGR01647">
    <property type="entry name" value="ATPase-IIIA_H"/>
    <property type="match status" value="1"/>
</dbReference>
<keyword evidence="6 13" id="KW-0067">ATP-binding</keyword>
<feature type="transmembrane region" description="Helical" evidence="13">
    <location>
        <begin position="687"/>
        <end position="708"/>
    </location>
</feature>
<dbReference type="PRINTS" id="PR00119">
    <property type="entry name" value="CATATPASE"/>
</dbReference>
<evidence type="ECO:0000256" key="9">
    <source>
        <dbReference type="ARBA" id="ARBA00022989"/>
    </source>
</evidence>
<dbReference type="Gene3D" id="2.70.150.10">
    <property type="entry name" value="Calcium-transporting ATPase, cytoplasmic transduction domain A"/>
    <property type="match status" value="1"/>
</dbReference>
<dbReference type="InterPro" id="IPR044492">
    <property type="entry name" value="P_typ_ATPase_HD_dom"/>
</dbReference>
<keyword evidence="14" id="KW-0732">Signal</keyword>
<dbReference type="Gene3D" id="1.20.1110.10">
    <property type="entry name" value="Calcium-transporting ATPase, transmembrane domain"/>
    <property type="match status" value="1"/>
</dbReference>
<dbReference type="SFLD" id="SFLDF00027">
    <property type="entry name" value="p-type_atpase"/>
    <property type="match status" value="1"/>
</dbReference>
<comment type="caution">
    <text evidence="16">The sequence shown here is derived from an EMBL/GenBank/DDBJ whole genome shotgun (WGS) entry which is preliminary data.</text>
</comment>
<feature type="domain" description="P-type ATPase A" evidence="15">
    <location>
        <begin position="65"/>
        <end position="163"/>
    </location>
</feature>
<dbReference type="Proteomes" id="UP001141253">
    <property type="component" value="Chromosome 18"/>
</dbReference>
<dbReference type="Gene3D" id="6.10.140.890">
    <property type="match status" value="1"/>
</dbReference>
<keyword evidence="13" id="KW-0813">Transport</keyword>
<dbReference type="InterPro" id="IPR023298">
    <property type="entry name" value="ATPase_P-typ_TM_dom_sf"/>
</dbReference>
<evidence type="ECO:0000256" key="1">
    <source>
        <dbReference type="ARBA" id="ARBA00004141"/>
    </source>
</evidence>
<dbReference type="InterPro" id="IPR001757">
    <property type="entry name" value="P_typ_ATPase"/>
</dbReference>
<feature type="transmembrane region" description="Helical" evidence="13">
    <location>
        <begin position="213"/>
        <end position="235"/>
    </location>
</feature>
<dbReference type="SUPFAM" id="SSF81665">
    <property type="entry name" value="Calcium ATPase, transmembrane domain M"/>
    <property type="match status" value="1"/>
</dbReference>
<keyword evidence="3 13" id="KW-0812">Transmembrane</keyword>
<dbReference type="InterPro" id="IPR023214">
    <property type="entry name" value="HAD_sf"/>
</dbReference>
<dbReference type="EC" id="7.1.2.1" evidence="13"/>